<evidence type="ECO:0000313" key="9">
    <source>
        <dbReference type="EMBL" id="SHM23623.1"/>
    </source>
</evidence>
<dbReference type="SUPFAM" id="SSF53067">
    <property type="entry name" value="Actin-like ATPase domain"/>
    <property type="match status" value="2"/>
</dbReference>
<dbReference type="InterPro" id="IPR022496">
    <property type="entry name" value="T6A_TsaB"/>
</dbReference>
<evidence type="ECO:0000256" key="4">
    <source>
        <dbReference type="ARBA" id="ARBA00022490"/>
    </source>
</evidence>
<reference evidence="8 11" key="2">
    <citation type="submission" date="2019-07" db="EMBL/GenBank/DDBJ databases">
        <title>Whole genome shotgun sequence of Halomonas cupida NBRC 102219.</title>
        <authorList>
            <person name="Hosoyama A."/>
            <person name="Uohara A."/>
            <person name="Ohji S."/>
            <person name="Ichikawa N."/>
        </authorList>
    </citation>
    <scope>NUCLEOTIDE SEQUENCE [LARGE SCALE GENOMIC DNA]</scope>
    <source>
        <strain evidence="8 11">NBRC 102219</strain>
    </source>
</reference>
<evidence type="ECO:0000259" key="7">
    <source>
        <dbReference type="Pfam" id="PF00814"/>
    </source>
</evidence>
<dbReference type="NCBIfam" id="TIGR03725">
    <property type="entry name" value="T6A_YeaZ"/>
    <property type="match status" value="1"/>
</dbReference>
<dbReference type="InterPro" id="IPR000905">
    <property type="entry name" value="Gcp-like_dom"/>
</dbReference>
<dbReference type="Proteomes" id="UP000184123">
    <property type="component" value="Unassembled WGS sequence"/>
</dbReference>
<dbReference type="AlphaFoldDB" id="A0A1M7H5H0"/>
<dbReference type="GO" id="GO:0002949">
    <property type="term" value="P:tRNA threonylcarbamoyladenosine modification"/>
    <property type="evidence" value="ECO:0007669"/>
    <property type="project" value="InterPro"/>
</dbReference>
<proteinExistence type="inferred from homology"/>
<dbReference type="GO" id="GO:0005829">
    <property type="term" value="C:cytosol"/>
    <property type="evidence" value="ECO:0007669"/>
    <property type="project" value="TreeGrafter"/>
</dbReference>
<dbReference type="FunFam" id="3.30.420.40:FF:000097">
    <property type="entry name" value="tRNA threonylcarbamoyladenosine biosynthesis protein TsaB"/>
    <property type="match status" value="1"/>
</dbReference>
<dbReference type="CDD" id="cd24032">
    <property type="entry name" value="ASKHA_NBD_TsaB"/>
    <property type="match status" value="1"/>
</dbReference>
<feature type="domain" description="Gcp-like" evidence="7">
    <location>
        <begin position="35"/>
        <end position="230"/>
    </location>
</feature>
<keyword evidence="11" id="KW-1185">Reference proteome</keyword>
<protein>
    <recommendedName>
        <fullName evidence="3">tRNA threonylcarbamoyladenosine biosynthesis protein TsaB</fullName>
    </recommendedName>
    <alternativeName>
        <fullName evidence="6">t(6)A37 threonylcarbamoyladenosine biosynthesis protein TsaB</fullName>
    </alternativeName>
</protein>
<comment type="similarity">
    <text evidence="2">Belongs to the KAE1 / TsaD family. TsaB subfamily.</text>
</comment>
<dbReference type="RefSeq" id="WP_073435528.1">
    <property type="nucleotide sequence ID" value="NZ_BJXU01000114.1"/>
</dbReference>
<name>A0A1M7H5H0_9GAMM</name>
<reference evidence="9 10" key="1">
    <citation type="submission" date="2016-11" db="EMBL/GenBank/DDBJ databases">
        <authorList>
            <person name="Jaros S."/>
            <person name="Januszkiewicz K."/>
            <person name="Wedrychowicz H."/>
        </authorList>
    </citation>
    <scope>NUCLEOTIDE SEQUENCE [LARGE SCALE GENOMIC DNA]</scope>
    <source>
        <strain evidence="9 10">DSM 4740</strain>
    </source>
</reference>
<dbReference type="EMBL" id="FRCA01000006">
    <property type="protein sequence ID" value="SHM23623.1"/>
    <property type="molecule type" value="Genomic_DNA"/>
</dbReference>
<dbReference type="OrthoDB" id="9809995at2"/>
<keyword evidence="4" id="KW-0963">Cytoplasm</keyword>
<dbReference type="InterPro" id="IPR043129">
    <property type="entry name" value="ATPase_NBD"/>
</dbReference>
<dbReference type="PANTHER" id="PTHR11735:SF11">
    <property type="entry name" value="TRNA THREONYLCARBAMOYLADENOSINE BIOSYNTHESIS PROTEIN TSAB"/>
    <property type="match status" value="1"/>
</dbReference>
<dbReference type="Gene3D" id="3.30.420.40">
    <property type="match status" value="2"/>
</dbReference>
<dbReference type="STRING" id="44933.SAMN05660971_02488"/>
<evidence type="ECO:0000313" key="8">
    <source>
        <dbReference type="EMBL" id="GEN24859.1"/>
    </source>
</evidence>
<dbReference type="EMBL" id="BJXU01000114">
    <property type="protein sequence ID" value="GEN24859.1"/>
    <property type="molecule type" value="Genomic_DNA"/>
</dbReference>
<dbReference type="Pfam" id="PF00814">
    <property type="entry name" value="TsaD"/>
    <property type="match status" value="1"/>
</dbReference>
<sequence>MSLVLALDASSSACSAALLRRGAEGEELVSRYALTPREHTRRLMPMIDEVLAEAGVAPAQLDAVAYGHGPGSFTGLRIAAGVAQGLAYGLERPLVGVSTLKALALGGFLRHRFRYVFTTLDARMGEVYAAAWRIENERPVALMDEAVLPPERLQLPREHEDHDWVGLGSGWGLWDAMPAEIQAALGLTVVDVEPQASDMVILAADAFDAGEHQRPHDAQPVYLRDQVAWKKSAPRAASRKAPQ</sequence>
<dbReference type="PANTHER" id="PTHR11735">
    <property type="entry name" value="TRNA N6-ADENOSINE THREONYLCARBAMOYLTRANSFERASE"/>
    <property type="match status" value="1"/>
</dbReference>
<organism evidence="9 10">
    <name type="scientific">Halomonas cupida</name>
    <dbReference type="NCBI Taxonomy" id="44933"/>
    <lineage>
        <taxon>Bacteria</taxon>
        <taxon>Pseudomonadati</taxon>
        <taxon>Pseudomonadota</taxon>
        <taxon>Gammaproteobacteria</taxon>
        <taxon>Oceanospirillales</taxon>
        <taxon>Halomonadaceae</taxon>
        <taxon>Halomonas</taxon>
    </lineage>
</organism>
<evidence type="ECO:0000256" key="2">
    <source>
        <dbReference type="ARBA" id="ARBA00010493"/>
    </source>
</evidence>
<keyword evidence="5" id="KW-0819">tRNA processing</keyword>
<evidence type="ECO:0000256" key="5">
    <source>
        <dbReference type="ARBA" id="ARBA00022694"/>
    </source>
</evidence>
<evidence type="ECO:0000256" key="1">
    <source>
        <dbReference type="ARBA" id="ARBA00004496"/>
    </source>
</evidence>
<evidence type="ECO:0000313" key="11">
    <source>
        <dbReference type="Proteomes" id="UP000321726"/>
    </source>
</evidence>
<comment type="subcellular location">
    <subcellularLocation>
        <location evidence="1">Cytoplasm</location>
    </subcellularLocation>
</comment>
<evidence type="ECO:0000256" key="3">
    <source>
        <dbReference type="ARBA" id="ARBA00019012"/>
    </source>
</evidence>
<gene>
    <name evidence="8" type="primary">tsaB</name>
    <name evidence="8" type="ORF">HCU01_28080</name>
    <name evidence="9" type="ORF">SAMN05660971_02488</name>
</gene>
<evidence type="ECO:0000313" key="10">
    <source>
        <dbReference type="Proteomes" id="UP000184123"/>
    </source>
</evidence>
<accession>A0A1M7H5H0</accession>
<dbReference type="Proteomes" id="UP000321726">
    <property type="component" value="Unassembled WGS sequence"/>
</dbReference>
<evidence type="ECO:0000256" key="6">
    <source>
        <dbReference type="ARBA" id="ARBA00032446"/>
    </source>
</evidence>